<feature type="region of interest" description="Disordered" evidence="2">
    <location>
        <begin position="120"/>
        <end position="156"/>
    </location>
</feature>
<evidence type="ECO:0000256" key="1">
    <source>
        <dbReference type="ARBA" id="ARBA00022729"/>
    </source>
</evidence>
<comment type="caution">
    <text evidence="5">The sequence shown here is derived from an EMBL/GenBank/DDBJ whole genome shotgun (WGS) entry which is preliminary data.</text>
</comment>
<dbReference type="SUPFAM" id="SSF50494">
    <property type="entry name" value="Trypsin-like serine proteases"/>
    <property type="match status" value="1"/>
</dbReference>
<dbReference type="PANTHER" id="PTHR15462:SF8">
    <property type="entry name" value="SERINE PROTEASE"/>
    <property type="match status" value="1"/>
</dbReference>
<dbReference type="InterPro" id="IPR009003">
    <property type="entry name" value="Peptidase_S1_PA"/>
</dbReference>
<dbReference type="InterPro" id="IPR050966">
    <property type="entry name" value="Glutamyl_endopeptidase"/>
</dbReference>
<feature type="compositionally biased region" description="Low complexity" evidence="2">
    <location>
        <begin position="139"/>
        <end position="153"/>
    </location>
</feature>
<protein>
    <recommendedName>
        <fullName evidence="4">Peptidase S1 domain-containing protein</fullName>
    </recommendedName>
</protein>
<keyword evidence="6" id="KW-1185">Reference proteome</keyword>
<evidence type="ECO:0000256" key="3">
    <source>
        <dbReference type="SAM" id="Phobius"/>
    </source>
</evidence>
<keyword evidence="3" id="KW-1133">Transmembrane helix</keyword>
<dbReference type="AlphaFoldDB" id="A0A9W9YPC4"/>
<feature type="region of interest" description="Disordered" evidence="2">
    <location>
        <begin position="46"/>
        <end position="65"/>
    </location>
</feature>
<dbReference type="Gene3D" id="2.40.10.10">
    <property type="entry name" value="Trypsin-like serine proteases"/>
    <property type="match status" value="2"/>
</dbReference>
<name>A0A9W9YPC4_9CNID</name>
<feature type="domain" description="Peptidase S1" evidence="4">
    <location>
        <begin position="178"/>
        <end position="225"/>
    </location>
</feature>
<organism evidence="5 6">
    <name type="scientific">Desmophyllum pertusum</name>
    <dbReference type="NCBI Taxonomy" id="174260"/>
    <lineage>
        <taxon>Eukaryota</taxon>
        <taxon>Metazoa</taxon>
        <taxon>Cnidaria</taxon>
        <taxon>Anthozoa</taxon>
        <taxon>Hexacorallia</taxon>
        <taxon>Scleractinia</taxon>
        <taxon>Caryophylliina</taxon>
        <taxon>Caryophylliidae</taxon>
        <taxon>Desmophyllum</taxon>
    </lineage>
</organism>
<dbReference type="InterPro" id="IPR043504">
    <property type="entry name" value="Peptidase_S1_PA_chymotrypsin"/>
</dbReference>
<dbReference type="Pfam" id="PF00089">
    <property type="entry name" value="Trypsin"/>
    <property type="match status" value="1"/>
</dbReference>
<accession>A0A9W9YPC4</accession>
<dbReference type="InterPro" id="IPR001254">
    <property type="entry name" value="Trypsin_dom"/>
</dbReference>
<feature type="transmembrane region" description="Helical" evidence="3">
    <location>
        <begin position="6"/>
        <end position="28"/>
    </location>
</feature>
<evidence type="ECO:0000256" key="2">
    <source>
        <dbReference type="SAM" id="MobiDB-lite"/>
    </source>
</evidence>
<reference evidence="5" key="1">
    <citation type="submission" date="2023-01" db="EMBL/GenBank/DDBJ databases">
        <title>Genome assembly of the deep-sea coral Lophelia pertusa.</title>
        <authorList>
            <person name="Herrera S."/>
            <person name="Cordes E."/>
        </authorList>
    </citation>
    <scope>NUCLEOTIDE SEQUENCE</scope>
    <source>
        <strain evidence="5">USNM1676648</strain>
        <tissue evidence="5">Polyp</tissue>
    </source>
</reference>
<dbReference type="OrthoDB" id="10037376at2759"/>
<keyword evidence="3" id="KW-0472">Membrane</keyword>
<dbReference type="EMBL" id="MU827309">
    <property type="protein sequence ID" value="KAJ7360524.1"/>
    <property type="molecule type" value="Genomic_DNA"/>
</dbReference>
<dbReference type="GO" id="GO:0006508">
    <property type="term" value="P:proteolysis"/>
    <property type="evidence" value="ECO:0007669"/>
    <property type="project" value="InterPro"/>
</dbReference>
<keyword evidence="3" id="KW-0812">Transmembrane</keyword>
<dbReference type="Proteomes" id="UP001163046">
    <property type="component" value="Unassembled WGS sequence"/>
</dbReference>
<evidence type="ECO:0000259" key="4">
    <source>
        <dbReference type="Pfam" id="PF00089"/>
    </source>
</evidence>
<gene>
    <name evidence="5" type="ORF">OS493_015626</name>
</gene>
<proteinExistence type="predicted"/>
<sequence length="378" mass="42304">MKCVHYWSTILLIAFLVGIFSGKAVIALRRNEKASKFQESIALSKVKRSRRSHDENTNSRPQEMTNLGNVSAKTKMFPVIFNDTEENLIDLNYETLWQNGSETLTRIAIRDLADFSKTNGSHRDHVVTENSAISDEPELLSSSQSSSDDSFLSRTGPPLRCRLKRLIFGRDGRIKLNTSTQAQKFPFSASVKISTGCTGSLISHLHVLTSAHCVHDGQRLVTDVAKLKVGFLRRNGKLRWTGVDNVKFPQSWRLKPNSPIFDYAVITLQKAHKRPVIKLGVIKDSRPLYKSYKLHFASFPGDKKSNALWYSHCKSKVRTSDVLIGRCDASTGSSGLELTSELSSWNRGKIGCWSVFSRDPDVSPFPMATRNSLILSPS</sequence>
<keyword evidence="1" id="KW-0732">Signal</keyword>
<evidence type="ECO:0000313" key="6">
    <source>
        <dbReference type="Proteomes" id="UP001163046"/>
    </source>
</evidence>
<dbReference type="PANTHER" id="PTHR15462">
    <property type="entry name" value="SERINE PROTEASE"/>
    <property type="match status" value="1"/>
</dbReference>
<evidence type="ECO:0000313" key="5">
    <source>
        <dbReference type="EMBL" id="KAJ7360524.1"/>
    </source>
</evidence>
<dbReference type="GO" id="GO:0004252">
    <property type="term" value="F:serine-type endopeptidase activity"/>
    <property type="evidence" value="ECO:0007669"/>
    <property type="project" value="InterPro"/>
</dbReference>